<dbReference type="Gene3D" id="1.50.40.10">
    <property type="entry name" value="Mitochondrial carrier domain"/>
    <property type="match status" value="1"/>
</dbReference>
<dbReference type="GO" id="GO:0016020">
    <property type="term" value="C:membrane"/>
    <property type="evidence" value="ECO:0007669"/>
    <property type="project" value="UniProtKB-SubCell"/>
</dbReference>
<sequence length="128" mass="14141">MDYTKAKEITKTMGVAFMGNAVAEALTNPIAVIRVVYQTNDPPLTLKQTLKHVHQRGSYFRGLRPALLSKAASVALKYTMYQSIREYRGTQKNDITNNVVNGVLGAWSGLALTQPLMVWRTVEQSGLG</sequence>
<dbReference type="SUPFAM" id="SSF103506">
    <property type="entry name" value="Mitochondrial carrier"/>
    <property type="match status" value="1"/>
</dbReference>
<reference evidence="4" key="1">
    <citation type="journal article" date="2014" name="Front. Microbiol.">
        <title>High frequency of phylogenetically diverse reductive dehalogenase-homologous genes in deep subseafloor sedimentary metagenomes.</title>
        <authorList>
            <person name="Kawai M."/>
            <person name="Futagami T."/>
            <person name="Toyoda A."/>
            <person name="Takaki Y."/>
            <person name="Nishi S."/>
            <person name="Hori S."/>
            <person name="Arai W."/>
            <person name="Tsubouchi T."/>
            <person name="Morono Y."/>
            <person name="Uchiyama I."/>
            <person name="Ito T."/>
            <person name="Fujiyama A."/>
            <person name="Inagaki F."/>
            <person name="Takami H."/>
        </authorList>
    </citation>
    <scope>NUCLEOTIDE SEQUENCE</scope>
    <source>
        <strain evidence="4">Expedition CK06-06</strain>
    </source>
</reference>
<evidence type="ECO:0000256" key="2">
    <source>
        <dbReference type="ARBA" id="ARBA00022692"/>
    </source>
</evidence>
<comment type="subcellular location">
    <subcellularLocation>
        <location evidence="1">Membrane</location>
        <topology evidence="1">Multi-pass membrane protein</topology>
    </subcellularLocation>
</comment>
<dbReference type="PROSITE" id="PS50920">
    <property type="entry name" value="SOLCAR"/>
    <property type="match status" value="1"/>
</dbReference>
<dbReference type="InterPro" id="IPR023395">
    <property type="entry name" value="MCP_dom_sf"/>
</dbReference>
<evidence type="ECO:0000256" key="1">
    <source>
        <dbReference type="ARBA" id="ARBA00004141"/>
    </source>
</evidence>
<dbReference type="AlphaFoldDB" id="X1D775"/>
<proteinExistence type="predicted"/>
<comment type="caution">
    <text evidence="4">The sequence shown here is derived from an EMBL/GenBank/DDBJ whole genome shotgun (WGS) entry which is preliminary data.</text>
</comment>
<dbReference type="EMBL" id="BART01021806">
    <property type="protein sequence ID" value="GAH04135.1"/>
    <property type="molecule type" value="Genomic_DNA"/>
</dbReference>
<dbReference type="Pfam" id="PF00153">
    <property type="entry name" value="Mito_carr"/>
    <property type="match status" value="1"/>
</dbReference>
<name>X1D775_9ZZZZ</name>
<organism evidence="4">
    <name type="scientific">marine sediment metagenome</name>
    <dbReference type="NCBI Taxonomy" id="412755"/>
    <lineage>
        <taxon>unclassified sequences</taxon>
        <taxon>metagenomes</taxon>
        <taxon>ecological metagenomes</taxon>
    </lineage>
</organism>
<gene>
    <name evidence="4" type="ORF">S01H4_40110</name>
</gene>
<accession>X1D775</accession>
<dbReference type="InterPro" id="IPR018108">
    <property type="entry name" value="MCP_transmembrane"/>
</dbReference>
<feature type="non-terminal residue" evidence="4">
    <location>
        <position position="128"/>
    </location>
</feature>
<evidence type="ECO:0000256" key="3">
    <source>
        <dbReference type="ARBA" id="ARBA00023136"/>
    </source>
</evidence>
<protein>
    <recommendedName>
        <fullName evidence="5">Mitochondrial carrier protein</fullName>
    </recommendedName>
</protein>
<evidence type="ECO:0000313" key="4">
    <source>
        <dbReference type="EMBL" id="GAH04135.1"/>
    </source>
</evidence>
<evidence type="ECO:0008006" key="5">
    <source>
        <dbReference type="Google" id="ProtNLM"/>
    </source>
</evidence>
<keyword evidence="2" id="KW-0812">Transmembrane</keyword>
<keyword evidence="3" id="KW-0472">Membrane</keyword>